<dbReference type="HAMAP" id="MF_00171">
    <property type="entry name" value="TruA"/>
    <property type="match status" value="1"/>
</dbReference>
<organism evidence="7 8">
    <name type="scientific">Klebsormidium nitens</name>
    <name type="common">Green alga</name>
    <name type="synonym">Ulothrix nitens</name>
    <dbReference type="NCBI Taxonomy" id="105231"/>
    <lineage>
        <taxon>Eukaryota</taxon>
        <taxon>Viridiplantae</taxon>
        <taxon>Streptophyta</taxon>
        <taxon>Klebsormidiophyceae</taxon>
        <taxon>Klebsormidiales</taxon>
        <taxon>Klebsormidiaceae</taxon>
        <taxon>Klebsormidium</taxon>
    </lineage>
</organism>
<comment type="similarity">
    <text evidence="1">Belongs to the tRNA pseudouridine synthase TruA family.</text>
</comment>
<dbReference type="InterPro" id="IPR020094">
    <property type="entry name" value="TruA/RsuA/RluB/E/F_N"/>
</dbReference>
<evidence type="ECO:0000313" key="7">
    <source>
        <dbReference type="EMBL" id="GAQ89549.1"/>
    </source>
</evidence>
<dbReference type="GO" id="GO:0003723">
    <property type="term" value="F:RNA binding"/>
    <property type="evidence" value="ECO:0007669"/>
    <property type="project" value="InterPro"/>
</dbReference>
<dbReference type="InterPro" id="IPR001406">
    <property type="entry name" value="PsdUridine_synth_TruA"/>
</dbReference>
<dbReference type="InterPro" id="IPR020103">
    <property type="entry name" value="PsdUridine_synth_cat_dom_sf"/>
</dbReference>
<evidence type="ECO:0000313" key="8">
    <source>
        <dbReference type="Proteomes" id="UP000054558"/>
    </source>
</evidence>
<feature type="compositionally biased region" description="Basic and acidic residues" evidence="5">
    <location>
        <begin position="626"/>
        <end position="642"/>
    </location>
</feature>
<keyword evidence="3" id="KW-0413">Isomerase</keyword>
<name>A0A1Y1IJC7_KLENI</name>
<evidence type="ECO:0000259" key="6">
    <source>
        <dbReference type="Pfam" id="PF01416"/>
    </source>
</evidence>
<gene>
    <name evidence="7" type="ORF">KFL_005350040</name>
</gene>
<dbReference type="PANTHER" id="PTHR11142:SF5">
    <property type="entry name" value="TRNA PSEUDOURIDINE(38_39) SYNTHASE"/>
    <property type="match status" value="1"/>
</dbReference>
<feature type="region of interest" description="Disordered" evidence="5">
    <location>
        <begin position="610"/>
        <end position="642"/>
    </location>
</feature>
<dbReference type="Gene3D" id="3.30.70.580">
    <property type="entry name" value="Pseudouridine synthase I, catalytic domain, N-terminal subdomain"/>
    <property type="match status" value="2"/>
</dbReference>
<reference evidence="7 8" key="1">
    <citation type="journal article" date="2014" name="Nat. Commun.">
        <title>Klebsormidium flaccidum genome reveals primary factors for plant terrestrial adaptation.</title>
        <authorList>
            <person name="Hori K."/>
            <person name="Maruyama F."/>
            <person name="Fujisawa T."/>
            <person name="Togashi T."/>
            <person name="Yamamoto N."/>
            <person name="Seo M."/>
            <person name="Sato S."/>
            <person name="Yamada T."/>
            <person name="Mori H."/>
            <person name="Tajima N."/>
            <person name="Moriyama T."/>
            <person name="Ikeuchi M."/>
            <person name="Watanabe M."/>
            <person name="Wada H."/>
            <person name="Kobayashi K."/>
            <person name="Saito M."/>
            <person name="Masuda T."/>
            <person name="Sasaki-Sekimoto Y."/>
            <person name="Mashiguchi K."/>
            <person name="Awai K."/>
            <person name="Shimojima M."/>
            <person name="Masuda S."/>
            <person name="Iwai M."/>
            <person name="Nobusawa T."/>
            <person name="Narise T."/>
            <person name="Kondo S."/>
            <person name="Saito H."/>
            <person name="Sato R."/>
            <person name="Murakawa M."/>
            <person name="Ihara Y."/>
            <person name="Oshima-Yamada Y."/>
            <person name="Ohtaka K."/>
            <person name="Satoh M."/>
            <person name="Sonobe K."/>
            <person name="Ishii M."/>
            <person name="Ohtani R."/>
            <person name="Kanamori-Sato M."/>
            <person name="Honoki R."/>
            <person name="Miyazaki D."/>
            <person name="Mochizuki H."/>
            <person name="Umetsu J."/>
            <person name="Higashi K."/>
            <person name="Shibata D."/>
            <person name="Kamiya Y."/>
            <person name="Sato N."/>
            <person name="Nakamura Y."/>
            <person name="Tabata S."/>
            <person name="Ida S."/>
            <person name="Kurokawa K."/>
            <person name="Ohta H."/>
        </authorList>
    </citation>
    <scope>NUCLEOTIDE SEQUENCE [LARGE SCALE GENOMIC DNA]</scope>
    <source>
        <strain evidence="7 8">NIES-2285</strain>
    </source>
</reference>
<feature type="region of interest" description="Disordered" evidence="5">
    <location>
        <begin position="237"/>
        <end position="271"/>
    </location>
</feature>
<dbReference type="GO" id="GO:0031119">
    <property type="term" value="P:tRNA pseudouridine synthesis"/>
    <property type="evidence" value="ECO:0000318"/>
    <property type="project" value="GO_Central"/>
</dbReference>
<evidence type="ECO:0000256" key="1">
    <source>
        <dbReference type="ARBA" id="ARBA00009375"/>
    </source>
</evidence>
<dbReference type="GO" id="GO:0005737">
    <property type="term" value="C:cytoplasm"/>
    <property type="evidence" value="ECO:0000318"/>
    <property type="project" value="GO_Central"/>
</dbReference>
<dbReference type="InterPro" id="IPR020095">
    <property type="entry name" value="PsdUridine_synth_TruA_C"/>
</dbReference>
<keyword evidence="2" id="KW-0819">tRNA processing</keyword>
<dbReference type="PANTHER" id="PTHR11142">
    <property type="entry name" value="PSEUDOURIDYLATE SYNTHASE"/>
    <property type="match status" value="1"/>
</dbReference>
<dbReference type="STRING" id="105231.A0A1Y1IJC7"/>
<dbReference type="GO" id="GO:0005634">
    <property type="term" value="C:nucleus"/>
    <property type="evidence" value="ECO:0000318"/>
    <property type="project" value="GO_Central"/>
</dbReference>
<evidence type="ECO:0000256" key="5">
    <source>
        <dbReference type="SAM" id="MobiDB-lite"/>
    </source>
</evidence>
<dbReference type="AlphaFoldDB" id="A0A1Y1IJC7"/>
<dbReference type="Proteomes" id="UP000054558">
    <property type="component" value="Unassembled WGS sequence"/>
</dbReference>
<dbReference type="EMBL" id="DF237484">
    <property type="protein sequence ID" value="GAQ89549.1"/>
    <property type="molecule type" value="Genomic_DNA"/>
</dbReference>
<proteinExistence type="inferred from homology"/>
<protein>
    <submittedName>
        <fullName evidence="7">Pseudouridylate synthase</fullName>
    </submittedName>
</protein>
<sequence length="642" mass="70146">MATLLITPVVSERSASDDELSLEARVKLLDAENARLKKELELVRKSLVARNVQEALHAAGLSATQLPLDGLSFSLDSNDELTGDNEQPGAEISSAMTGTSVTYVASPEMIAATASAAALAARASVAAALNGGRGGKAKKKAAAAEVDLSHYPRRFVALRIMYMGARYHGFASQPGNVLDMTIESKLFAALEKTRLLPPGGRTQAQYSRCGRTDKGVSALGQVVALWLRSCRRPPAAPAVEPPLSTSCPPEDPHSATPAEPQRRCAGGDSAEALRESIAEAVPHAERGAPEMPPGLPPRKWDVTASVLVHPELSRSVIEIEGNRGEVELSDWSPAGLKSAHSPHSDLGGHVAEERGSGEATDWVLLETEPDEDVGQEFPISRERADDGEWSDGDDEEIDYVAALNRALPEDIRVTGWSPVRPDFDARFSCKFREYKYFFVRGQLDIEAMEKAAARFVGTYDFRNLCRMDTRNVKSFERTIMDCRIERASSSEGWAGCELYYMRVRGRAFLWHQVRCMAAILFMVGHGQESPQIVSELLDLRVFPRKPQYQMASELPLLLHTCGFEDLDFRATPESARQVGLHLERLLHGTLFPAGILREALLELAPAAAGQAKPAPRGHSHVPLKLRGAEPTHEERLQKLGML</sequence>
<evidence type="ECO:0000256" key="4">
    <source>
        <dbReference type="SAM" id="Coils"/>
    </source>
</evidence>
<feature type="domain" description="Pseudouridine synthase I TruA alpha/beta" evidence="6">
    <location>
        <begin position="451"/>
        <end position="563"/>
    </location>
</feature>
<feature type="coiled-coil region" evidence="4">
    <location>
        <begin position="19"/>
        <end position="46"/>
    </location>
</feature>
<dbReference type="OrthoDB" id="25767at2759"/>
<dbReference type="InterPro" id="IPR020097">
    <property type="entry name" value="PsdUridine_synth_TruA_a/b_dom"/>
</dbReference>
<evidence type="ECO:0000256" key="2">
    <source>
        <dbReference type="ARBA" id="ARBA00022694"/>
    </source>
</evidence>
<dbReference type="Gene3D" id="3.30.70.660">
    <property type="entry name" value="Pseudouridine synthase I, catalytic domain, C-terminal subdomain"/>
    <property type="match status" value="1"/>
</dbReference>
<dbReference type="OMA" id="YIMASET"/>
<evidence type="ECO:0000256" key="3">
    <source>
        <dbReference type="ARBA" id="ARBA00023235"/>
    </source>
</evidence>
<keyword evidence="4" id="KW-0175">Coiled coil</keyword>
<dbReference type="Pfam" id="PF01416">
    <property type="entry name" value="PseudoU_synth_1"/>
    <property type="match status" value="1"/>
</dbReference>
<dbReference type="GO" id="GO:1990481">
    <property type="term" value="P:mRNA pseudouridine synthesis"/>
    <property type="evidence" value="ECO:0000318"/>
    <property type="project" value="GO_Central"/>
</dbReference>
<keyword evidence="8" id="KW-1185">Reference proteome</keyword>
<dbReference type="GO" id="GO:0009982">
    <property type="term" value="F:pseudouridine synthase activity"/>
    <property type="evidence" value="ECO:0000318"/>
    <property type="project" value="GO_Central"/>
</dbReference>
<accession>A0A1Y1IJC7</accession>
<dbReference type="SUPFAM" id="SSF55120">
    <property type="entry name" value="Pseudouridine synthase"/>
    <property type="match status" value="2"/>
</dbReference>